<reference evidence="1" key="1">
    <citation type="submission" date="2023-08" db="EMBL/GenBank/DDBJ databases">
        <authorList>
            <person name="Chen Y."/>
            <person name="Shah S."/>
            <person name="Dougan E. K."/>
            <person name="Thang M."/>
            <person name="Chan C."/>
        </authorList>
    </citation>
    <scope>NUCLEOTIDE SEQUENCE</scope>
</reference>
<accession>A0AA36N8J2</accession>
<proteinExistence type="predicted"/>
<gene>
    <name evidence="1" type="ORF">EVOR1521_LOCUS22001</name>
</gene>
<organism evidence="1 2">
    <name type="scientific">Effrenium voratum</name>
    <dbReference type="NCBI Taxonomy" id="2562239"/>
    <lineage>
        <taxon>Eukaryota</taxon>
        <taxon>Sar</taxon>
        <taxon>Alveolata</taxon>
        <taxon>Dinophyceae</taxon>
        <taxon>Suessiales</taxon>
        <taxon>Symbiodiniaceae</taxon>
        <taxon>Effrenium</taxon>
    </lineage>
</organism>
<evidence type="ECO:0000313" key="1">
    <source>
        <dbReference type="EMBL" id="CAJ1398137.1"/>
    </source>
</evidence>
<keyword evidence="2" id="KW-1185">Reference proteome</keyword>
<protein>
    <submittedName>
        <fullName evidence="1">Uncharacterized protein</fullName>
    </submittedName>
</protein>
<sequence length="399" mass="44926">MGYRAPSLSAHGEAAVVIGLSGATRCGKSRLAQMLAEEPWACKSLKGAVVIHQDSSWRRCVQVQLPDGTERKSQDDPSCTDNEKFVREIREARSRACAVIVEGFQLVHSAEVRELLTHIFHIDLTKEECHKRRTGRYHEQLNPNPVSAEEFEKLIWPAHERYMAESISPLGDAVLRLGPLLKDEDYKEAVKHVQQVALAPVLVIGLSGATRSGKSRLAQMLAKEPWARASKVIGQDEYWKGKVQVKLPDGTERKSQDDPSCTDNQKFACKIRETRSRAALNRTPARSDPSIVIVEGFQLVHSAEVRALLTHIFHIDLAKEECHKRRTGRYHEQLNPSAVSVEEFEKLIWPAHEQYMAESISPLGDAVLRLGPLLEDKDYIEALRHVKSTLLCPRLPFMD</sequence>
<dbReference type="Proteomes" id="UP001178507">
    <property type="component" value="Unassembled WGS sequence"/>
</dbReference>
<name>A0AA36N8J2_9DINO</name>
<dbReference type="Gene3D" id="3.40.50.300">
    <property type="entry name" value="P-loop containing nucleotide triphosphate hydrolases"/>
    <property type="match status" value="2"/>
</dbReference>
<evidence type="ECO:0000313" key="2">
    <source>
        <dbReference type="Proteomes" id="UP001178507"/>
    </source>
</evidence>
<dbReference type="AlphaFoldDB" id="A0AA36N8J2"/>
<dbReference type="EMBL" id="CAUJNA010003291">
    <property type="protein sequence ID" value="CAJ1398137.1"/>
    <property type="molecule type" value="Genomic_DNA"/>
</dbReference>
<comment type="caution">
    <text evidence="1">The sequence shown here is derived from an EMBL/GenBank/DDBJ whole genome shotgun (WGS) entry which is preliminary data.</text>
</comment>
<dbReference type="InterPro" id="IPR027417">
    <property type="entry name" value="P-loop_NTPase"/>
</dbReference>
<dbReference type="PANTHER" id="PTHR10285">
    <property type="entry name" value="URIDINE KINASE"/>
    <property type="match status" value="1"/>
</dbReference>
<dbReference type="SUPFAM" id="SSF52540">
    <property type="entry name" value="P-loop containing nucleoside triphosphate hydrolases"/>
    <property type="match status" value="2"/>
</dbReference>